<dbReference type="PANTHER" id="PTHR30173:SF43">
    <property type="entry name" value="ECF RNA POLYMERASE SIGMA FACTOR SIGI-RELATED"/>
    <property type="match status" value="1"/>
</dbReference>
<dbReference type="RefSeq" id="WP_121658926.1">
    <property type="nucleotide sequence ID" value="NZ_BMEK01000001.1"/>
</dbReference>
<evidence type="ECO:0000256" key="1">
    <source>
        <dbReference type="ARBA" id="ARBA00010641"/>
    </source>
</evidence>
<dbReference type="Gene3D" id="1.10.1740.10">
    <property type="match status" value="1"/>
</dbReference>
<evidence type="ECO:0000256" key="5">
    <source>
        <dbReference type="ARBA" id="ARBA00023163"/>
    </source>
</evidence>
<dbReference type="InterPro" id="IPR032710">
    <property type="entry name" value="NTF2-like_dom_sf"/>
</dbReference>
<dbReference type="Pfam" id="PF08281">
    <property type="entry name" value="Sigma70_r4_2"/>
    <property type="match status" value="1"/>
</dbReference>
<dbReference type="GO" id="GO:0003677">
    <property type="term" value="F:DNA binding"/>
    <property type="evidence" value="ECO:0007669"/>
    <property type="project" value="InterPro"/>
</dbReference>
<proteinExistence type="inferred from homology"/>
<dbReference type="InterPro" id="IPR052704">
    <property type="entry name" value="ECF_Sigma-70_Domain"/>
</dbReference>
<keyword evidence="5" id="KW-0804">Transcription</keyword>
<comment type="similarity">
    <text evidence="1">Belongs to the sigma-70 factor family. ECF subfamily.</text>
</comment>
<dbReference type="SUPFAM" id="SSF54427">
    <property type="entry name" value="NTF2-like"/>
    <property type="match status" value="1"/>
</dbReference>
<evidence type="ECO:0000313" key="9">
    <source>
        <dbReference type="Proteomes" id="UP000282460"/>
    </source>
</evidence>
<feature type="domain" description="RNA polymerase sigma factor 70 region 4 type 2" evidence="7">
    <location>
        <begin position="114"/>
        <end position="164"/>
    </location>
</feature>
<reference evidence="8 9" key="1">
    <citation type="submission" date="2018-10" db="EMBL/GenBank/DDBJ databases">
        <authorList>
            <person name="Li J."/>
        </authorList>
    </citation>
    <scope>NUCLEOTIDE SEQUENCE [LARGE SCALE GENOMIC DNA]</scope>
    <source>
        <strain evidence="8 9">ZD1-4</strain>
    </source>
</reference>
<evidence type="ECO:0000259" key="7">
    <source>
        <dbReference type="Pfam" id="PF08281"/>
    </source>
</evidence>
<organism evidence="8 9">
    <name type="scientific">Mycetocola zhadangensis</name>
    <dbReference type="NCBI Taxonomy" id="1164595"/>
    <lineage>
        <taxon>Bacteria</taxon>
        <taxon>Bacillati</taxon>
        <taxon>Actinomycetota</taxon>
        <taxon>Actinomycetes</taxon>
        <taxon>Micrococcales</taxon>
        <taxon>Microbacteriaceae</taxon>
        <taxon>Mycetocola</taxon>
    </lineage>
</organism>
<dbReference type="Proteomes" id="UP000282460">
    <property type="component" value="Unassembled WGS sequence"/>
</dbReference>
<evidence type="ECO:0000313" key="8">
    <source>
        <dbReference type="EMBL" id="RLQ86564.1"/>
    </source>
</evidence>
<dbReference type="GO" id="GO:0006352">
    <property type="term" value="P:DNA-templated transcription initiation"/>
    <property type="evidence" value="ECO:0007669"/>
    <property type="project" value="InterPro"/>
</dbReference>
<dbReference type="InterPro" id="IPR013324">
    <property type="entry name" value="RNA_pol_sigma_r3/r4-like"/>
</dbReference>
<evidence type="ECO:0000256" key="2">
    <source>
        <dbReference type="ARBA" id="ARBA00011344"/>
    </source>
</evidence>
<dbReference type="AlphaFoldDB" id="A0A3L7J807"/>
<dbReference type="Pfam" id="PF04542">
    <property type="entry name" value="Sigma70_r2"/>
    <property type="match status" value="1"/>
</dbReference>
<dbReference type="InterPro" id="IPR007627">
    <property type="entry name" value="RNA_pol_sigma70_r2"/>
</dbReference>
<name>A0A3L7J807_9MICO</name>
<dbReference type="SUPFAM" id="SSF88946">
    <property type="entry name" value="Sigma2 domain of RNA polymerase sigma factors"/>
    <property type="match status" value="1"/>
</dbReference>
<accession>A0A3L7J807</accession>
<protein>
    <submittedName>
        <fullName evidence="8">Sigma-70 family RNA polymerase sigma factor</fullName>
    </submittedName>
</protein>
<keyword evidence="4" id="KW-0731">Sigma factor</keyword>
<keyword evidence="9" id="KW-1185">Reference proteome</keyword>
<dbReference type="NCBIfam" id="NF007214">
    <property type="entry name" value="PRK09636.1"/>
    <property type="match status" value="1"/>
</dbReference>
<keyword evidence="3" id="KW-0805">Transcription regulation</keyword>
<dbReference type="PANTHER" id="PTHR30173">
    <property type="entry name" value="SIGMA 19 FACTOR"/>
    <property type="match status" value="1"/>
</dbReference>
<dbReference type="InterPro" id="IPR013325">
    <property type="entry name" value="RNA_pol_sigma_r2"/>
</dbReference>
<evidence type="ECO:0000256" key="4">
    <source>
        <dbReference type="ARBA" id="ARBA00023082"/>
    </source>
</evidence>
<comment type="caution">
    <text evidence="8">The sequence shown here is derived from an EMBL/GenBank/DDBJ whole genome shotgun (WGS) entry which is preliminary data.</text>
</comment>
<evidence type="ECO:0000256" key="3">
    <source>
        <dbReference type="ARBA" id="ARBA00023015"/>
    </source>
</evidence>
<dbReference type="NCBIfam" id="TIGR02937">
    <property type="entry name" value="sigma70-ECF"/>
    <property type="match status" value="1"/>
</dbReference>
<dbReference type="EMBL" id="RCWJ01000001">
    <property type="protein sequence ID" value="RLQ86564.1"/>
    <property type="molecule type" value="Genomic_DNA"/>
</dbReference>
<dbReference type="GO" id="GO:0016987">
    <property type="term" value="F:sigma factor activity"/>
    <property type="evidence" value="ECO:0007669"/>
    <property type="project" value="UniProtKB-KW"/>
</dbReference>
<sequence>MFERDSSEYRRLFGVAYRILGSVHDAEDAVQEGFERWQRLTADERDAIREPMGWLTRVVSRICLDELKSARSRRENYVGIWLPEPLLGEAVSVTLPVTSVDPHDSVSLDESISLALLVAMEQLTPPERVSLILHDVFGMPFGEIGEIVGRTADACRQLATSARRNVRSRPRFDVNGSERDAVVGAFARACMDGNLEALAAVLDPEVISRADGGEHIHAARKALRGANAVAVYLLGVLGQQRNRGAAVVPSLEPVNGRTGIVLREGRSIVAVVDLAVADGAVREIALVVNPEKIDTPLTPHV</sequence>
<dbReference type="InterPro" id="IPR014284">
    <property type="entry name" value="RNA_pol_sigma-70_dom"/>
</dbReference>
<dbReference type="Gene3D" id="1.10.10.10">
    <property type="entry name" value="Winged helix-like DNA-binding domain superfamily/Winged helix DNA-binding domain"/>
    <property type="match status" value="1"/>
</dbReference>
<evidence type="ECO:0000259" key="6">
    <source>
        <dbReference type="Pfam" id="PF04542"/>
    </source>
</evidence>
<dbReference type="SUPFAM" id="SSF88659">
    <property type="entry name" value="Sigma3 and sigma4 domains of RNA polymerase sigma factors"/>
    <property type="match status" value="1"/>
</dbReference>
<comment type="subunit">
    <text evidence="2">Interacts transiently with the RNA polymerase catalytic core formed by RpoA, RpoB, RpoC and RpoZ (2 alpha, 1 beta, 1 beta' and 1 omega subunit) to form the RNA polymerase holoenzyme that can initiate transcription.</text>
</comment>
<dbReference type="InterPro" id="IPR013249">
    <property type="entry name" value="RNA_pol_sigma70_r4_t2"/>
</dbReference>
<feature type="domain" description="RNA polymerase sigma-70 region 2" evidence="6">
    <location>
        <begin position="8"/>
        <end position="71"/>
    </location>
</feature>
<dbReference type="OrthoDB" id="3211555at2"/>
<dbReference type="InterPro" id="IPR036388">
    <property type="entry name" value="WH-like_DNA-bd_sf"/>
</dbReference>
<gene>
    <name evidence="8" type="ORF">D9V28_05935</name>
</gene>